<name>A0ABT4UTM1_9PSEU</name>
<proteinExistence type="predicted"/>
<comment type="caution">
    <text evidence="3">The sequence shown here is derived from an EMBL/GenBank/DDBJ whole genome shotgun (WGS) entry which is preliminary data.</text>
</comment>
<feature type="compositionally biased region" description="Low complexity" evidence="1">
    <location>
        <begin position="30"/>
        <end position="51"/>
    </location>
</feature>
<keyword evidence="2" id="KW-1133">Transmembrane helix</keyword>
<gene>
    <name evidence="3" type="ORF">OU415_06505</name>
</gene>
<sequence length="207" mass="22143">MTSPQPPYGHPQQPGPPPGYPQQPGPPQMPYQQQQSFPQQGYQQPYGQQHPAVAPSAPNRGLLITTSIVSIAVAVFLCIVGVLRLISLSKYWTGEYSFELSIPGEILYGLGVLSLMGGGALLVLGSILLFRGKKKGALLTVLGGAAAVVAFIFNWTGSIVSLVQIYPEQVSFYKIVDGIKMIFVFTALAGIAPLVLGLLPPLKRSLR</sequence>
<keyword evidence="2" id="KW-0812">Transmembrane</keyword>
<evidence type="ECO:0000313" key="4">
    <source>
        <dbReference type="Proteomes" id="UP001210380"/>
    </source>
</evidence>
<reference evidence="3 4" key="1">
    <citation type="submission" date="2022-11" db="EMBL/GenBank/DDBJ databases">
        <title>Draft genome sequence of Saccharopolyspora sp. WRP15-2 isolated from rhizosphere soils of wild rice in Thailand.</title>
        <authorList>
            <person name="Duangmal K."/>
            <person name="Kammanee S."/>
            <person name="Muangham S."/>
        </authorList>
    </citation>
    <scope>NUCLEOTIDE SEQUENCE [LARGE SCALE GENOMIC DNA]</scope>
    <source>
        <strain evidence="3 4">WRP15-2</strain>
    </source>
</reference>
<evidence type="ECO:0000256" key="2">
    <source>
        <dbReference type="SAM" id="Phobius"/>
    </source>
</evidence>
<dbReference type="Proteomes" id="UP001210380">
    <property type="component" value="Unassembled WGS sequence"/>
</dbReference>
<keyword evidence="2" id="KW-0472">Membrane</keyword>
<evidence type="ECO:0000256" key="1">
    <source>
        <dbReference type="SAM" id="MobiDB-lite"/>
    </source>
</evidence>
<feature type="transmembrane region" description="Helical" evidence="2">
    <location>
        <begin position="62"/>
        <end position="86"/>
    </location>
</feature>
<dbReference type="RefSeq" id="WP_270947658.1">
    <property type="nucleotide sequence ID" value="NZ_JAQGLA010000006.1"/>
</dbReference>
<feature type="transmembrane region" description="Helical" evidence="2">
    <location>
        <begin position="178"/>
        <end position="199"/>
    </location>
</feature>
<feature type="compositionally biased region" description="Pro residues" evidence="1">
    <location>
        <begin position="1"/>
        <end position="29"/>
    </location>
</feature>
<keyword evidence="4" id="KW-1185">Reference proteome</keyword>
<accession>A0ABT4UTM1</accession>
<organism evidence="3 4">
    <name type="scientific">Saccharopolyspora oryzae</name>
    <dbReference type="NCBI Taxonomy" id="2997343"/>
    <lineage>
        <taxon>Bacteria</taxon>
        <taxon>Bacillati</taxon>
        <taxon>Actinomycetota</taxon>
        <taxon>Actinomycetes</taxon>
        <taxon>Pseudonocardiales</taxon>
        <taxon>Pseudonocardiaceae</taxon>
        <taxon>Saccharopolyspora</taxon>
    </lineage>
</organism>
<dbReference type="SUPFAM" id="SSF81995">
    <property type="entry name" value="beta-sandwich domain of Sec23/24"/>
    <property type="match status" value="1"/>
</dbReference>
<dbReference type="EMBL" id="JAQGLA010000006">
    <property type="protein sequence ID" value="MDA3625077.1"/>
    <property type="molecule type" value="Genomic_DNA"/>
</dbReference>
<feature type="transmembrane region" description="Helical" evidence="2">
    <location>
        <begin position="106"/>
        <end position="130"/>
    </location>
</feature>
<protein>
    <submittedName>
        <fullName evidence="3">Uncharacterized protein</fullName>
    </submittedName>
</protein>
<feature type="transmembrane region" description="Helical" evidence="2">
    <location>
        <begin position="137"/>
        <end position="166"/>
    </location>
</feature>
<evidence type="ECO:0000313" key="3">
    <source>
        <dbReference type="EMBL" id="MDA3625077.1"/>
    </source>
</evidence>
<feature type="region of interest" description="Disordered" evidence="1">
    <location>
        <begin position="1"/>
        <end position="53"/>
    </location>
</feature>